<gene>
    <name evidence="1" type="ORF">DKE52_012910</name>
</gene>
<protein>
    <submittedName>
        <fullName evidence="1">Uncharacterized protein</fullName>
    </submittedName>
</protein>
<name>A0A3G6YKJ9_ACIPI</name>
<accession>A0A3G6YKJ9</accession>
<dbReference type="RefSeq" id="WP_005111383.1">
    <property type="nucleotide sequence ID" value="NZ_CP131867.1"/>
</dbReference>
<evidence type="ECO:0000313" key="2">
    <source>
        <dbReference type="Proteomes" id="UP000254410"/>
    </source>
</evidence>
<evidence type="ECO:0000313" key="1">
    <source>
        <dbReference type="EMBL" id="AZC00777.1"/>
    </source>
</evidence>
<proteinExistence type="predicted"/>
<reference evidence="1 2" key="2">
    <citation type="submission" date="2018-12" db="EMBL/GenBank/DDBJ databases">
        <title>Molecular Epidemiology of Emerging Carbapenem-Resistance in Acinetobacter nosocomialis and Acinetobacter pittii in Taiwan, 2010-2014.</title>
        <authorList>
            <person name="Huang W.-C."/>
            <person name="Wang H.-Y."/>
            <person name="Lai J.-F."/>
            <person name="Lauderdale T.-L."/>
            <person name="Sytwu H.-K."/>
        </authorList>
    </citation>
    <scope>NUCLEOTIDE SEQUENCE [LARGE SCALE GENOMIC DNA]</scope>
    <source>
        <strain evidence="1 2">2014S06-099</strain>
    </source>
</reference>
<dbReference type="EMBL" id="CP033540">
    <property type="protein sequence ID" value="AZC00777.1"/>
    <property type="molecule type" value="Genomic_DNA"/>
</dbReference>
<sequence length="131" mass="15540">MSQLNFLPIHTKFGILSSRTDFWLNEFKFNPQGNNLEVDLTFSQIKKDEKGKSFKSSELLSIVFTNVNNFKMFQYDDFEHIYSHKSNSNLDYTNYDKNGLNLYLLWTYDHCFEIYAKGYSFLPTVNDRNVT</sequence>
<dbReference type="AlphaFoldDB" id="A0A3G6YKJ9"/>
<organism evidence="1 2">
    <name type="scientific">Acinetobacter pittii</name>
    <name type="common">Acinetobacter genomosp. 3</name>
    <dbReference type="NCBI Taxonomy" id="48296"/>
    <lineage>
        <taxon>Bacteria</taxon>
        <taxon>Pseudomonadati</taxon>
        <taxon>Pseudomonadota</taxon>
        <taxon>Gammaproteobacteria</taxon>
        <taxon>Moraxellales</taxon>
        <taxon>Moraxellaceae</taxon>
        <taxon>Acinetobacter</taxon>
        <taxon>Acinetobacter calcoaceticus/baumannii complex</taxon>
    </lineage>
</organism>
<reference evidence="1 2" key="1">
    <citation type="submission" date="2018-11" db="EMBL/GenBank/DDBJ databases">
        <authorList>
            <person name="Kuo S.-C."/>
            <person name="Chen F.-J."/>
            <person name="Liao Y.-C."/>
        </authorList>
    </citation>
    <scope>NUCLEOTIDE SEQUENCE [LARGE SCALE GENOMIC DNA]</scope>
    <source>
        <strain evidence="1 2">2014S06-099</strain>
    </source>
</reference>
<dbReference type="Proteomes" id="UP000254410">
    <property type="component" value="Chromosome"/>
</dbReference>